<sequence length="537" mass="58625">MMMQPRSYVHASPKRARSSEFSEKGRTRSTRSPSNSPRLTSPLSSSLFRSREVSPAKTATRSSSLQPTPDPKNAKNVPERPRPTPLPVQDVPVPKRTSARDVLSATAIPIRRKPRGRPSQRLPKGDYVAEFSRLLMDDIKQYPTGNLSRSVSSSNLDGLFGNMDELLEEGQMYIGSEGLDSGILSARSMSDDSFASMPSPDDFTASDNNSQHSSTSPSIPERRIRHLAASEDCTGNHPLSPPRESDSFFDTKPGDVTPSPTIRQLAGQSEKKPRVSLVSSLTASLKALKSAAQSVAPRTTSSSSTSGPSDVIVRSFFDIQPSLTDDRRPPPSPDEPTPELRRYLNPPPLDSAAQLHFWQDHRHSAMGPLKAPPKKRVPKTRKNPLGRGAGSSNSSIRDLPPIVQLADCLPPSVRTEHASSPPIWLTPDGIPVNKSTAIPLLFDPNANDGKGEIGFRHREPRENRDFLRVFVCEMQMRRSGKLSEDLSAGRARLWLPPVVVDAAKQQPQEASGSDSGGTKGVRKHGKERFACLGIEDV</sequence>
<keyword evidence="2" id="KW-1185">Reference proteome</keyword>
<reference evidence="1" key="1">
    <citation type="submission" date="2022-10" db="EMBL/GenBank/DDBJ databases">
        <title>Culturing micro-colonial fungi from biological soil crusts in the Mojave desert and describing Neophaeococcomyces mojavensis, and introducing the new genera and species Taxawa tesnikishii.</title>
        <authorList>
            <person name="Kurbessoian T."/>
            <person name="Stajich J.E."/>
        </authorList>
    </citation>
    <scope>NUCLEOTIDE SEQUENCE</scope>
    <source>
        <strain evidence="1">JES_112</strain>
    </source>
</reference>
<dbReference type="EMBL" id="JAPDRQ010000380">
    <property type="protein sequence ID" value="KAJ9650133.1"/>
    <property type="molecule type" value="Genomic_DNA"/>
</dbReference>
<gene>
    <name evidence="1" type="ORF">H2198_010549</name>
</gene>
<comment type="caution">
    <text evidence="1">The sequence shown here is derived from an EMBL/GenBank/DDBJ whole genome shotgun (WGS) entry which is preliminary data.</text>
</comment>
<proteinExistence type="predicted"/>
<name>A0ACC2ZRD3_9EURO</name>
<organism evidence="1 2">
    <name type="scientific">Neophaeococcomyces mojaviensis</name>
    <dbReference type="NCBI Taxonomy" id="3383035"/>
    <lineage>
        <taxon>Eukaryota</taxon>
        <taxon>Fungi</taxon>
        <taxon>Dikarya</taxon>
        <taxon>Ascomycota</taxon>
        <taxon>Pezizomycotina</taxon>
        <taxon>Eurotiomycetes</taxon>
        <taxon>Chaetothyriomycetidae</taxon>
        <taxon>Chaetothyriales</taxon>
        <taxon>Chaetothyriales incertae sedis</taxon>
        <taxon>Neophaeococcomyces</taxon>
    </lineage>
</organism>
<dbReference type="Proteomes" id="UP001172386">
    <property type="component" value="Unassembled WGS sequence"/>
</dbReference>
<protein>
    <submittedName>
        <fullName evidence="1">Uncharacterized protein</fullName>
    </submittedName>
</protein>
<accession>A0ACC2ZRD3</accession>
<evidence type="ECO:0000313" key="1">
    <source>
        <dbReference type="EMBL" id="KAJ9650133.1"/>
    </source>
</evidence>
<evidence type="ECO:0000313" key="2">
    <source>
        <dbReference type="Proteomes" id="UP001172386"/>
    </source>
</evidence>